<protein>
    <submittedName>
        <fullName evidence="1">Uncharacterized protein</fullName>
    </submittedName>
</protein>
<proteinExistence type="predicted"/>
<name>A0A3G7UC72_9PSED</name>
<sequence>MQRQTYIEMKTQRTELAAHLEKCAEHRHRVTQCHRILKERTRSYEALKMLSDEYAQAWDVNAMDAE</sequence>
<organism evidence="1 2">
    <name type="scientific">Pseudomonas synxantha</name>
    <dbReference type="NCBI Taxonomy" id="47883"/>
    <lineage>
        <taxon>Bacteria</taxon>
        <taxon>Pseudomonadati</taxon>
        <taxon>Pseudomonadota</taxon>
        <taxon>Gammaproteobacteria</taxon>
        <taxon>Pseudomonadales</taxon>
        <taxon>Pseudomonadaceae</taxon>
        <taxon>Pseudomonas</taxon>
    </lineage>
</organism>
<dbReference type="EMBL" id="CP027754">
    <property type="protein sequence ID" value="AZE56873.1"/>
    <property type="molecule type" value="Genomic_DNA"/>
</dbReference>
<reference evidence="1 2" key="1">
    <citation type="submission" date="2018-03" db="EMBL/GenBank/DDBJ databases">
        <title>Diversity of phytobeneficial traits revealed by whole-genome analysis of worldwide-isolated phenazine-producing Pseudomonas spp.</title>
        <authorList>
            <person name="Biessy A."/>
            <person name="Novinscak A."/>
            <person name="Blom J."/>
            <person name="Leger G."/>
            <person name="Thomashow L.S."/>
            <person name="Cazorla F.M."/>
            <person name="Josic D."/>
            <person name="Filion M."/>
        </authorList>
    </citation>
    <scope>NUCLEOTIDE SEQUENCE [LARGE SCALE GENOMIC DNA]</scope>
    <source>
        <strain evidence="1 2">30B</strain>
    </source>
</reference>
<dbReference type="AlphaFoldDB" id="A0A3G7UC72"/>
<accession>A0A3G7UC72</accession>
<evidence type="ECO:0000313" key="1">
    <source>
        <dbReference type="EMBL" id="AZE56873.1"/>
    </source>
</evidence>
<gene>
    <name evidence="1" type="ORF">C4K03_4735</name>
</gene>
<evidence type="ECO:0000313" key="2">
    <source>
        <dbReference type="Proteomes" id="UP000268696"/>
    </source>
</evidence>
<dbReference type="Proteomes" id="UP000268696">
    <property type="component" value="Chromosome"/>
</dbReference>